<feature type="compositionally biased region" description="Low complexity" evidence="1">
    <location>
        <begin position="273"/>
        <end position="285"/>
    </location>
</feature>
<feature type="region of interest" description="Disordered" evidence="1">
    <location>
        <begin position="215"/>
        <end position="324"/>
    </location>
</feature>
<feature type="compositionally biased region" description="Polar residues" evidence="1">
    <location>
        <begin position="242"/>
        <end position="253"/>
    </location>
</feature>
<dbReference type="Ensembl" id="ENSBTAT00000049538.4">
    <property type="protein sequence ID" value="ENSBTAP00000046417.4"/>
    <property type="gene ID" value="ENSBTAG00000035064.4"/>
</dbReference>
<dbReference type="PANTHER" id="PTHR31097:SF2">
    <property type="entry name" value="CHROMOSOME 7 OPEN READING FRAME 57"/>
    <property type="match status" value="1"/>
</dbReference>
<evidence type="ECO:0000313" key="2">
    <source>
        <dbReference type="Ensembl" id="ENSBTAP00000046417.4"/>
    </source>
</evidence>
<evidence type="ECO:0000256" key="1">
    <source>
        <dbReference type="SAM" id="MobiDB-lite"/>
    </source>
</evidence>
<feature type="region of interest" description="Disordered" evidence="1">
    <location>
        <begin position="33"/>
        <end position="52"/>
    </location>
</feature>
<organism evidence="2 3">
    <name type="scientific">Bos taurus</name>
    <name type="common">Bovine</name>
    <dbReference type="NCBI Taxonomy" id="9913"/>
    <lineage>
        <taxon>Eukaryota</taxon>
        <taxon>Metazoa</taxon>
        <taxon>Chordata</taxon>
        <taxon>Craniata</taxon>
        <taxon>Vertebrata</taxon>
        <taxon>Euteleostomi</taxon>
        <taxon>Mammalia</taxon>
        <taxon>Eutheria</taxon>
        <taxon>Laurasiatheria</taxon>
        <taxon>Artiodactyla</taxon>
        <taxon>Ruminantia</taxon>
        <taxon>Pecora</taxon>
        <taxon>Bovidae</taxon>
        <taxon>Bovinae</taxon>
        <taxon>Bos</taxon>
    </lineage>
</organism>
<dbReference type="PANTHER" id="PTHR31097">
    <property type="entry name" value="SI:DKEY-276J7.1"/>
    <property type="match status" value="1"/>
</dbReference>
<reference evidence="2" key="3">
    <citation type="submission" date="2025-09" db="UniProtKB">
        <authorList>
            <consortium name="Ensembl"/>
        </authorList>
    </citation>
    <scope>IDENTIFICATION</scope>
    <source>
        <strain evidence="2">Hereford</strain>
    </source>
</reference>
<reference evidence="2" key="1">
    <citation type="submission" date="2018-03" db="EMBL/GenBank/DDBJ databases">
        <title>ARS-UCD1.2.</title>
        <authorList>
            <person name="Rosen B.D."/>
            <person name="Bickhart D.M."/>
            <person name="Koren S."/>
            <person name="Schnabel R.D."/>
            <person name="Hall R."/>
            <person name="Zimin A."/>
            <person name="Dreischer C."/>
            <person name="Schultheiss S."/>
            <person name="Schroeder S.G."/>
            <person name="Elsik C.G."/>
            <person name="Couldrey C."/>
            <person name="Liu G.E."/>
            <person name="Van Tassell C.P."/>
            <person name="Phillippy A.M."/>
            <person name="Smith T.P.L."/>
            <person name="Medrano J.F."/>
        </authorList>
    </citation>
    <scope>NUCLEOTIDE SEQUENCE [LARGE SCALE GENOMIC DNA]</scope>
    <source>
        <strain evidence="2">Hereford</strain>
    </source>
</reference>
<reference evidence="2" key="2">
    <citation type="submission" date="2025-08" db="UniProtKB">
        <authorList>
            <consortium name="Ensembl"/>
        </authorList>
    </citation>
    <scope>IDENTIFICATION</scope>
    <source>
        <strain evidence="2">Hereford</strain>
    </source>
</reference>
<dbReference type="AlphaFoldDB" id="A0AAF6ZHK6"/>
<feature type="compositionally biased region" description="Low complexity" evidence="1">
    <location>
        <begin position="303"/>
        <end position="312"/>
    </location>
</feature>
<gene>
    <name evidence="2" type="primary">C4H7orf57</name>
</gene>
<sequence length="324" mass="35516">MRNTSKELHGAASRYAPCDWYYHLPVKQSEKAVDAPPASQIPGLSDPREAPSGHTLGLRRYWVKETDSEYVKLAKQGGRPGECFCVCGGRWAKQGGRPGECFCVCGGRWAKQGGRPDLLKHFAPGTTKGSPVAYSLPDWYIHHSKPPTADQRQVPAVSIPDYMVYEEFNPDQATGNFESRMGPFDFDMKTIWQREAEELEKEKKKVRLPAIKSKYPSKVGTPLGHREPAGSKLSFPPIPGQRPSSPTNFSKLISNGYKDEWLQQQADSDKRAPQTPQSSVSSPSPLDAELPADPEAPGDTTEAAESSPLSSAAPPPDSTPVELK</sequence>
<name>A0AAF6ZHK6_BOVIN</name>
<protein>
    <submittedName>
        <fullName evidence="2">Chromosome 4 C7orf57 homolog</fullName>
    </submittedName>
    <submittedName>
        <fullName evidence="2">Chromosome 7 open reading frame 57</fullName>
    </submittedName>
</protein>
<evidence type="ECO:0000313" key="3">
    <source>
        <dbReference type="Proteomes" id="UP000009136"/>
    </source>
</evidence>
<accession>A0AAF6ZHK6</accession>
<dbReference type="GeneTree" id="ENSGT00390000014376"/>
<keyword evidence="3" id="KW-1185">Reference proteome</keyword>
<dbReference type="Pfam" id="PF17662">
    <property type="entry name" value="DUF5524"/>
    <property type="match status" value="2"/>
</dbReference>
<dbReference type="Proteomes" id="UP000009136">
    <property type="component" value="Chromosome 4"/>
</dbReference>
<proteinExistence type="predicted"/>
<feature type="compositionally biased region" description="Basic and acidic residues" evidence="1">
    <location>
        <begin position="257"/>
        <end position="272"/>
    </location>
</feature>
<dbReference type="InterPro" id="IPR040247">
    <property type="entry name" value="DUF5524"/>
</dbReference>